<feature type="transmembrane region" description="Helical" evidence="8">
    <location>
        <begin position="195"/>
        <end position="216"/>
    </location>
</feature>
<dbReference type="CDD" id="cd06261">
    <property type="entry name" value="TM_PBP2"/>
    <property type="match status" value="1"/>
</dbReference>
<sequence>MTFKRKKVFFVMIASIAVLAIIFSMIAPLLAPNDPLATDFANILQEPSEQYPFGTDQVGRCIYSRILHGARVSLGTTILLLGIIFVLGLTLGIVSGLAGGFVDTAIMRMADTVLAFPDIVFAIAIVGVLGQGMKYTIIALSIIWWTKYARLTRTLVLDIKDREYIHAAVMGGASKLKVIRVYILPNIISPLIVKFALDIGGMMLSLAGLSFLGLGVQPPTPEWGNMLNEGRDYLQTASWLLIYPGLAIFIVVSIFNMLGDAIRDILDPKHV</sequence>
<name>A0A8J8MNL4_9FIRM</name>
<dbReference type="PROSITE" id="PS50928">
    <property type="entry name" value="ABC_TM1"/>
    <property type="match status" value="1"/>
</dbReference>
<feature type="transmembrane region" description="Helical" evidence="8">
    <location>
        <begin position="164"/>
        <end position="183"/>
    </location>
</feature>
<evidence type="ECO:0000256" key="3">
    <source>
        <dbReference type="ARBA" id="ARBA00022475"/>
    </source>
</evidence>
<dbReference type="RefSeq" id="WP_212695931.1">
    <property type="nucleotide sequence ID" value="NZ_CP058649.1"/>
</dbReference>
<dbReference type="Proteomes" id="UP000683246">
    <property type="component" value="Chromosome"/>
</dbReference>
<keyword evidence="3" id="KW-1003">Cell membrane</keyword>
<keyword evidence="4 8" id="KW-0812">Transmembrane</keyword>
<reference evidence="10" key="1">
    <citation type="submission" date="2020-07" db="EMBL/GenBank/DDBJ databases">
        <title>Vallitalea pronyensis genome.</title>
        <authorList>
            <person name="Postec A."/>
        </authorList>
    </citation>
    <scope>NUCLEOTIDE SEQUENCE</scope>
    <source>
        <strain evidence="10">FatNI3</strain>
    </source>
</reference>
<dbReference type="Pfam" id="PF00528">
    <property type="entry name" value="BPD_transp_1"/>
    <property type="match status" value="1"/>
</dbReference>
<dbReference type="KEGG" id="vpy:HZI73_24325"/>
<feature type="domain" description="ABC transmembrane type-1" evidence="9">
    <location>
        <begin position="74"/>
        <end position="259"/>
    </location>
</feature>
<dbReference type="InterPro" id="IPR050366">
    <property type="entry name" value="BP-dependent_transpt_permease"/>
</dbReference>
<evidence type="ECO:0000256" key="8">
    <source>
        <dbReference type="RuleBase" id="RU363032"/>
    </source>
</evidence>
<evidence type="ECO:0000313" key="10">
    <source>
        <dbReference type="EMBL" id="QUI25232.1"/>
    </source>
</evidence>
<evidence type="ECO:0000256" key="2">
    <source>
        <dbReference type="ARBA" id="ARBA00022448"/>
    </source>
</evidence>
<dbReference type="InterPro" id="IPR000515">
    <property type="entry name" value="MetI-like"/>
</dbReference>
<evidence type="ECO:0000256" key="1">
    <source>
        <dbReference type="ARBA" id="ARBA00004651"/>
    </source>
</evidence>
<dbReference type="SUPFAM" id="SSF161098">
    <property type="entry name" value="MetI-like"/>
    <property type="match status" value="1"/>
</dbReference>
<dbReference type="NCBIfam" id="NF045474">
    <property type="entry name" value="Opp2C"/>
    <property type="match status" value="1"/>
</dbReference>
<dbReference type="GO" id="GO:0055085">
    <property type="term" value="P:transmembrane transport"/>
    <property type="evidence" value="ECO:0007669"/>
    <property type="project" value="InterPro"/>
</dbReference>
<evidence type="ECO:0000256" key="5">
    <source>
        <dbReference type="ARBA" id="ARBA00022989"/>
    </source>
</evidence>
<evidence type="ECO:0000259" key="9">
    <source>
        <dbReference type="PROSITE" id="PS50928"/>
    </source>
</evidence>
<evidence type="ECO:0000313" key="11">
    <source>
        <dbReference type="Proteomes" id="UP000683246"/>
    </source>
</evidence>
<evidence type="ECO:0000256" key="7">
    <source>
        <dbReference type="ARBA" id="ARBA00024202"/>
    </source>
</evidence>
<proteinExistence type="inferred from homology"/>
<gene>
    <name evidence="10" type="ORF">HZI73_24325</name>
</gene>
<comment type="similarity">
    <text evidence="7">Belongs to the binding-protein-dependent transport system permease family. OppBC subfamily.</text>
</comment>
<feature type="transmembrane region" description="Helical" evidence="8">
    <location>
        <begin position="114"/>
        <end position="144"/>
    </location>
</feature>
<dbReference type="InterPro" id="IPR053385">
    <property type="entry name" value="ABC_transport_permease"/>
</dbReference>
<keyword evidence="6 8" id="KW-0472">Membrane</keyword>
<comment type="subcellular location">
    <subcellularLocation>
        <location evidence="1 8">Cell membrane</location>
        <topology evidence="1 8">Multi-pass membrane protein</topology>
    </subcellularLocation>
</comment>
<organism evidence="10 11">
    <name type="scientific">Vallitalea pronyensis</name>
    <dbReference type="NCBI Taxonomy" id="1348613"/>
    <lineage>
        <taxon>Bacteria</taxon>
        <taxon>Bacillati</taxon>
        <taxon>Bacillota</taxon>
        <taxon>Clostridia</taxon>
        <taxon>Lachnospirales</taxon>
        <taxon>Vallitaleaceae</taxon>
        <taxon>Vallitalea</taxon>
    </lineage>
</organism>
<dbReference type="Gene3D" id="1.10.3720.10">
    <property type="entry name" value="MetI-like"/>
    <property type="match status" value="1"/>
</dbReference>
<dbReference type="PANTHER" id="PTHR43386">
    <property type="entry name" value="OLIGOPEPTIDE TRANSPORT SYSTEM PERMEASE PROTEIN APPC"/>
    <property type="match status" value="1"/>
</dbReference>
<dbReference type="PANTHER" id="PTHR43386:SF1">
    <property type="entry name" value="D,D-DIPEPTIDE TRANSPORT SYSTEM PERMEASE PROTEIN DDPC-RELATED"/>
    <property type="match status" value="1"/>
</dbReference>
<evidence type="ECO:0000256" key="4">
    <source>
        <dbReference type="ARBA" id="ARBA00022692"/>
    </source>
</evidence>
<dbReference type="AlphaFoldDB" id="A0A8J8MNL4"/>
<dbReference type="InterPro" id="IPR035906">
    <property type="entry name" value="MetI-like_sf"/>
</dbReference>
<feature type="transmembrane region" description="Helical" evidence="8">
    <location>
        <begin position="236"/>
        <end position="259"/>
    </location>
</feature>
<feature type="transmembrane region" description="Helical" evidence="8">
    <location>
        <begin position="9"/>
        <end position="31"/>
    </location>
</feature>
<evidence type="ECO:0000256" key="6">
    <source>
        <dbReference type="ARBA" id="ARBA00023136"/>
    </source>
</evidence>
<keyword evidence="5 8" id="KW-1133">Transmembrane helix</keyword>
<keyword evidence="2 8" id="KW-0813">Transport</keyword>
<dbReference type="EMBL" id="CP058649">
    <property type="protein sequence ID" value="QUI25232.1"/>
    <property type="molecule type" value="Genomic_DNA"/>
</dbReference>
<accession>A0A8J8MNL4</accession>
<protein>
    <submittedName>
        <fullName evidence="10">ABC transporter permease subunit</fullName>
    </submittedName>
</protein>
<dbReference type="GO" id="GO:0005886">
    <property type="term" value="C:plasma membrane"/>
    <property type="evidence" value="ECO:0007669"/>
    <property type="project" value="UniProtKB-SubCell"/>
</dbReference>
<keyword evidence="11" id="KW-1185">Reference proteome</keyword>
<feature type="transmembrane region" description="Helical" evidence="8">
    <location>
        <begin position="78"/>
        <end position="102"/>
    </location>
</feature>